<accession>A0AAV5RZJ9</accession>
<keyword evidence="2" id="KW-0862">Zinc</keyword>
<keyword evidence="4" id="KW-0238">DNA-binding</keyword>
<dbReference type="Pfam" id="PF00172">
    <property type="entry name" value="Zn_clus"/>
    <property type="match status" value="1"/>
</dbReference>
<dbReference type="InterPro" id="IPR036864">
    <property type="entry name" value="Zn2-C6_fun-type_DNA-bd_sf"/>
</dbReference>
<keyword evidence="5" id="KW-0804">Transcription</keyword>
<evidence type="ECO:0000259" key="8">
    <source>
        <dbReference type="PROSITE" id="PS50048"/>
    </source>
</evidence>
<reference evidence="9 10" key="1">
    <citation type="journal article" date="2023" name="Elife">
        <title>Identification of key yeast species and microbe-microbe interactions impacting larval growth of Drosophila in the wild.</title>
        <authorList>
            <person name="Mure A."/>
            <person name="Sugiura Y."/>
            <person name="Maeda R."/>
            <person name="Honda K."/>
            <person name="Sakurai N."/>
            <person name="Takahashi Y."/>
            <person name="Watada M."/>
            <person name="Katoh T."/>
            <person name="Gotoh A."/>
            <person name="Gotoh Y."/>
            <person name="Taniguchi I."/>
            <person name="Nakamura K."/>
            <person name="Hayashi T."/>
            <person name="Katayama T."/>
            <person name="Uemura T."/>
            <person name="Hattori Y."/>
        </authorList>
    </citation>
    <scope>NUCLEOTIDE SEQUENCE [LARGE SCALE GENOMIC DNA]</scope>
    <source>
        <strain evidence="9 10">KH-74</strain>
    </source>
</reference>
<feature type="compositionally biased region" description="Polar residues" evidence="7">
    <location>
        <begin position="692"/>
        <end position="711"/>
    </location>
</feature>
<evidence type="ECO:0000313" key="9">
    <source>
        <dbReference type="EMBL" id="GMM57024.1"/>
    </source>
</evidence>
<dbReference type="SUPFAM" id="SSF57701">
    <property type="entry name" value="Zn2/Cys6 DNA-binding domain"/>
    <property type="match status" value="1"/>
</dbReference>
<organism evidence="9 10">
    <name type="scientific">Maudiozyma humilis</name>
    <name type="common">Sour dough yeast</name>
    <name type="synonym">Kazachstania humilis</name>
    <dbReference type="NCBI Taxonomy" id="51915"/>
    <lineage>
        <taxon>Eukaryota</taxon>
        <taxon>Fungi</taxon>
        <taxon>Dikarya</taxon>
        <taxon>Ascomycota</taxon>
        <taxon>Saccharomycotina</taxon>
        <taxon>Saccharomycetes</taxon>
        <taxon>Saccharomycetales</taxon>
        <taxon>Saccharomycetaceae</taxon>
        <taxon>Maudiozyma</taxon>
    </lineage>
</organism>
<dbReference type="SMART" id="SM00066">
    <property type="entry name" value="GAL4"/>
    <property type="match status" value="1"/>
</dbReference>
<feature type="compositionally biased region" description="Low complexity" evidence="7">
    <location>
        <begin position="327"/>
        <end position="344"/>
    </location>
</feature>
<feature type="region of interest" description="Disordered" evidence="7">
    <location>
        <begin position="640"/>
        <end position="671"/>
    </location>
</feature>
<dbReference type="InterPro" id="IPR021858">
    <property type="entry name" value="Fun_TF"/>
</dbReference>
<dbReference type="Pfam" id="PF11951">
    <property type="entry name" value="Fungal_trans_2"/>
    <property type="match status" value="1"/>
</dbReference>
<feature type="region of interest" description="Disordered" evidence="7">
    <location>
        <begin position="690"/>
        <end position="712"/>
    </location>
</feature>
<keyword evidence="3" id="KW-0805">Transcription regulation</keyword>
<dbReference type="InterPro" id="IPR050675">
    <property type="entry name" value="OAF3"/>
</dbReference>
<evidence type="ECO:0000256" key="7">
    <source>
        <dbReference type="SAM" id="MobiDB-lite"/>
    </source>
</evidence>
<feature type="region of interest" description="Disordered" evidence="7">
    <location>
        <begin position="322"/>
        <end position="352"/>
    </location>
</feature>
<gene>
    <name evidence="9" type="ORF">DAKH74_036400</name>
</gene>
<dbReference type="GO" id="GO:0008270">
    <property type="term" value="F:zinc ion binding"/>
    <property type="evidence" value="ECO:0007669"/>
    <property type="project" value="InterPro"/>
</dbReference>
<sequence>MAALSGNAKRKPKRAKTFTGCWTCRARKVKCDLKRPGCMRCDKSGLECGGYDIKLRWSNLVKFDEYGVQVSGAGSANSAAGSRTTSNNNTESNSPAPATPNDSSAQAEKQFQRRNIDFVRYKDEYVFHEDMDDELTELHAPPPDKIADGKTWIIKKFGVFRALPQNDTASQQQQSRRRNTKKRAAGAMAVTNAQSSPEKPVMIRQNNDSNAKKQKLPIVPQAVTTSRRIETPVPEDAISPEIYEAEKEDVLGTTSVSGTAAVPTPASKPPMDITNHQTMGYNGEVMNFPGFEWISKELREDVLLSAFASQGTPFNVSYLDPPPGHGAALADPATTTTPNTPTRHTTGDSNERLDSTVQSALNSLFHKPSEIEARSSQNQPHLRQRSPTPKESTVSLETVSINTEGNDTGMPKSVMETLVSAKPQFDITESLRRINIHYDIPETGLLVHGLTRFLLTYYFDKVADLMTVVSLPDKNPWKTLYFPRALAALGDLAGIGHTSNSRNCLLNALLAVSCFNLKTKLPKNSQEQTFFLNLGIEFRTQATGFLKTCLSKTVQNERYKDVLTAILSMNSIDVVWGTMSDCQQHLSLGETFIENRMKSRPRLSEKARTLHRIFSFLKLIQDSTSLDKVSSKEIEFSNKDNSENISTRTGNEEHARPITMGNAPEEADRNNGQFKESLNSRDGKIEIEFVKSNPNTPGTDGTSPASSNGNLSPPIFKNITSESFYHTKSSLNSKMDIVDIETLYGLPNSLILLFSDCVRIVRHIKYYNMEYEPVPRKFMEVSQLFEKKLLKWKPEWEFYSPSGGNSEKKFLNPTIEGLYHHTMSFYYGLVIYFFSMARDLSNNFLQNYVRDVLKHLNRMNFLIEHENVKIVPLIWQGFIAGCACTSAEEQAEFKKWAAKLAESGMGSYWGARQVMFEVWHRRKNNIPGDDWFSVYQDWEMNLMLS</sequence>
<dbReference type="PANTHER" id="PTHR31069">
    <property type="entry name" value="OLEATE-ACTIVATED TRANSCRIPTION FACTOR 1-RELATED"/>
    <property type="match status" value="1"/>
</dbReference>
<dbReference type="Gene3D" id="4.10.240.10">
    <property type="entry name" value="Zn(2)-C6 fungal-type DNA-binding domain"/>
    <property type="match status" value="1"/>
</dbReference>
<evidence type="ECO:0000256" key="1">
    <source>
        <dbReference type="ARBA" id="ARBA00022723"/>
    </source>
</evidence>
<evidence type="ECO:0000256" key="2">
    <source>
        <dbReference type="ARBA" id="ARBA00022833"/>
    </source>
</evidence>
<keyword evidence="6" id="KW-0539">Nucleus</keyword>
<dbReference type="InterPro" id="IPR001138">
    <property type="entry name" value="Zn2Cys6_DnaBD"/>
</dbReference>
<dbReference type="PANTHER" id="PTHR31069:SF32">
    <property type="entry name" value="ARGININE METABOLISM REGULATION PROTEIN II"/>
    <property type="match status" value="1"/>
</dbReference>
<dbReference type="PROSITE" id="PS00463">
    <property type="entry name" value="ZN2_CY6_FUNGAL_1"/>
    <property type="match status" value="1"/>
</dbReference>
<keyword evidence="10" id="KW-1185">Reference proteome</keyword>
<evidence type="ECO:0000256" key="3">
    <source>
        <dbReference type="ARBA" id="ARBA00023015"/>
    </source>
</evidence>
<feature type="compositionally biased region" description="Polar residues" evidence="7">
    <location>
        <begin position="100"/>
        <end position="109"/>
    </location>
</feature>
<dbReference type="GO" id="GO:0003677">
    <property type="term" value="F:DNA binding"/>
    <property type="evidence" value="ECO:0007669"/>
    <property type="project" value="UniProtKB-KW"/>
</dbReference>
<feature type="domain" description="Zn(2)-C6 fungal-type" evidence="8">
    <location>
        <begin position="20"/>
        <end position="48"/>
    </location>
</feature>
<dbReference type="GO" id="GO:0000981">
    <property type="term" value="F:DNA-binding transcription factor activity, RNA polymerase II-specific"/>
    <property type="evidence" value="ECO:0007669"/>
    <property type="project" value="InterPro"/>
</dbReference>
<feature type="region of interest" description="Disordered" evidence="7">
    <location>
        <begin position="371"/>
        <end position="395"/>
    </location>
</feature>
<name>A0AAV5RZJ9_MAUHU</name>
<dbReference type="EMBL" id="BTGD01000010">
    <property type="protein sequence ID" value="GMM57024.1"/>
    <property type="molecule type" value="Genomic_DNA"/>
</dbReference>
<dbReference type="CDD" id="cd00067">
    <property type="entry name" value="GAL4"/>
    <property type="match status" value="1"/>
</dbReference>
<feature type="region of interest" description="Disordered" evidence="7">
    <location>
        <begin position="72"/>
        <end position="109"/>
    </location>
</feature>
<evidence type="ECO:0000256" key="5">
    <source>
        <dbReference type="ARBA" id="ARBA00023163"/>
    </source>
</evidence>
<evidence type="ECO:0000256" key="4">
    <source>
        <dbReference type="ARBA" id="ARBA00023125"/>
    </source>
</evidence>
<proteinExistence type="predicted"/>
<protein>
    <submittedName>
        <fullName evidence="9">Arg81 protein</fullName>
    </submittedName>
</protein>
<feature type="compositionally biased region" description="Polar residues" evidence="7">
    <location>
        <begin position="374"/>
        <end position="395"/>
    </location>
</feature>
<evidence type="ECO:0000256" key="6">
    <source>
        <dbReference type="ARBA" id="ARBA00023242"/>
    </source>
</evidence>
<keyword evidence="1" id="KW-0479">Metal-binding</keyword>
<comment type="caution">
    <text evidence="9">The sequence shown here is derived from an EMBL/GenBank/DDBJ whole genome shotgun (WGS) entry which is preliminary data.</text>
</comment>
<feature type="compositionally biased region" description="Low complexity" evidence="7">
    <location>
        <begin position="72"/>
        <end position="94"/>
    </location>
</feature>
<dbReference type="AlphaFoldDB" id="A0AAV5RZJ9"/>
<dbReference type="PROSITE" id="PS50048">
    <property type="entry name" value="ZN2_CY6_FUNGAL_2"/>
    <property type="match status" value="1"/>
</dbReference>
<dbReference type="Proteomes" id="UP001377567">
    <property type="component" value="Unassembled WGS sequence"/>
</dbReference>
<evidence type="ECO:0000313" key="10">
    <source>
        <dbReference type="Proteomes" id="UP001377567"/>
    </source>
</evidence>